<dbReference type="RefSeq" id="WP_275110077.1">
    <property type="nucleotide sequence ID" value="NZ_JAKJSC010000002.1"/>
</dbReference>
<keyword evidence="3 6" id="KW-0597">Phosphoprotein</keyword>
<dbReference type="PANTHER" id="PTHR43047:SF72">
    <property type="entry name" value="OSMOSENSING HISTIDINE PROTEIN KINASE SLN1"/>
    <property type="match status" value="1"/>
</dbReference>
<dbReference type="CDD" id="cd00082">
    <property type="entry name" value="HisKA"/>
    <property type="match status" value="1"/>
</dbReference>
<comment type="catalytic activity">
    <reaction evidence="1">
        <text>ATP + protein L-histidine = ADP + protein N-phospho-L-histidine.</text>
        <dbReference type="EC" id="2.7.13.3"/>
    </reaction>
</comment>
<dbReference type="SUPFAM" id="SSF52172">
    <property type="entry name" value="CheY-like"/>
    <property type="match status" value="1"/>
</dbReference>
<dbReference type="InterPro" id="IPR005467">
    <property type="entry name" value="His_kinase_dom"/>
</dbReference>
<evidence type="ECO:0000256" key="4">
    <source>
        <dbReference type="ARBA" id="ARBA00022679"/>
    </source>
</evidence>
<gene>
    <name evidence="10" type="ORF">L3049_12085</name>
</gene>
<keyword evidence="10" id="KW-0067">ATP-binding</keyword>
<dbReference type="Pfam" id="PF02518">
    <property type="entry name" value="HATPase_c"/>
    <property type="match status" value="1"/>
</dbReference>
<protein>
    <recommendedName>
        <fullName evidence="2">histidine kinase</fullName>
        <ecNumber evidence="2">2.7.13.3</ecNumber>
    </recommendedName>
</protein>
<dbReference type="EMBL" id="JAKJSC010000002">
    <property type="protein sequence ID" value="MDE5418745.1"/>
    <property type="molecule type" value="Genomic_DNA"/>
</dbReference>
<organism evidence="10 11">
    <name type="scientific">Paralabilibaculum antarcticum</name>
    <dbReference type="NCBI Taxonomy" id="2912572"/>
    <lineage>
        <taxon>Bacteria</taxon>
        <taxon>Pseudomonadati</taxon>
        <taxon>Bacteroidota</taxon>
        <taxon>Bacteroidia</taxon>
        <taxon>Marinilabiliales</taxon>
        <taxon>Marinifilaceae</taxon>
        <taxon>Paralabilibaculum</taxon>
    </lineage>
</organism>
<dbReference type="PRINTS" id="PR00344">
    <property type="entry name" value="BCTRLSENSOR"/>
</dbReference>
<dbReference type="InterPro" id="IPR036890">
    <property type="entry name" value="HATPase_C_sf"/>
</dbReference>
<dbReference type="InterPro" id="IPR024478">
    <property type="entry name" value="HlyB_4HB_MCP"/>
</dbReference>
<dbReference type="InterPro" id="IPR036097">
    <property type="entry name" value="HisK_dim/P_sf"/>
</dbReference>
<sequence length="658" mass="75038">MKSLKFQTRLIIGFSIILFFSFTIGITSFVLVKNIGNSTEAIYKHPFTVSNSVKDINIGINAIHRSMKDVVLANNTEQLHQSINLVNQYDKEIKNAFSLVSERFLGDKKIVNDTYKTYTKWKKIRNEVIYLKSNGNDIEAANITRDKGAVHVNLLFQKTKILTDFAQSKADEFRLESLKNSKNSRFILLLIISIILPLSTISAFIISKSISQPIHEFIQDLRMLYQKEGISENNIHDKSEQEILTETIFELKQAYGELKDFNTELDNKIDIRTRELKVAKEKAEESEQLKSAFLANMSHEIRTPLNSILGFSEFLKKEDIPKLKKDLYLNLIQSGGQRLLTIISDIVDISKIDAGQFNLCYETCQLNKLIDDLFNQFSITNTNNRVSFSTNKFFSDENSYISTDTTRLSQVLSNLIENAQKFTRKGEIELRYELTNNQLLFQVKDTGIGIKEEYHEHIFARFRQNEHDKSIVQSGTGLGLSIAKGIVDLFGGEIGVESEINHGATFFFSIPYLPTTASSLKEPEENNDLLLQRAGKTILVAEDEPSNFIYINDLLNRYNFNVLHAKNGQEAVDIINKKTNVDLILMDIKMPVMNGLIATQEIRKINKTIPVIAQTAYAMADDKRRAMEAGCNDYLSKPISSKMFSQIIHKHLTETYHN</sequence>
<dbReference type="SUPFAM" id="SSF47384">
    <property type="entry name" value="Homodimeric domain of signal transducing histidine kinase"/>
    <property type="match status" value="1"/>
</dbReference>
<evidence type="ECO:0000256" key="6">
    <source>
        <dbReference type="PROSITE-ProRule" id="PRU00169"/>
    </source>
</evidence>
<evidence type="ECO:0000313" key="11">
    <source>
        <dbReference type="Proteomes" id="UP001528920"/>
    </source>
</evidence>
<evidence type="ECO:0000259" key="8">
    <source>
        <dbReference type="PROSITE" id="PS50109"/>
    </source>
</evidence>
<feature type="domain" description="Response regulatory" evidence="9">
    <location>
        <begin position="537"/>
        <end position="652"/>
    </location>
</feature>
<dbReference type="PROSITE" id="PS50110">
    <property type="entry name" value="RESPONSE_REGULATORY"/>
    <property type="match status" value="1"/>
</dbReference>
<dbReference type="Gene3D" id="3.40.50.2300">
    <property type="match status" value="1"/>
</dbReference>
<evidence type="ECO:0000256" key="7">
    <source>
        <dbReference type="SAM" id="Phobius"/>
    </source>
</evidence>
<dbReference type="InterPro" id="IPR004358">
    <property type="entry name" value="Sig_transdc_His_kin-like_C"/>
</dbReference>
<dbReference type="Pfam" id="PF12729">
    <property type="entry name" value="4HB_MCP_1"/>
    <property type="match status" value="1"/>
</dbReference>
<dbReference type="SUPFAM" id="SSF55874">
    <property type="entry name" value="ATPase domain of HSP90 chaperone/DNA topoisomerase II/histidine kinase"/>
    <property type="match status" value="1"/>
</dbReference>
<feature type="transmembrane region" description="Helical" evidence="7">
    <location>
        <begin position="186"/>
        <end position="206"/>
    </location>
</feature>
<reference evidence="10 11" key="1">
    <citation type="submission" date="2022-01" db="EMBL/GenBank/DDBJ databases">
        <title>Labilibaculum sp. nov, a marine bacterium isolated from Antarctica.</title>
        <authorList>
            <person name="Dai W."/>
        </authorList>
    </citation>
    <scope>NUCLEOTIDE SEQUENCE [LARGE SCALE GENOMIC DNA]</scope>
    <source>
        <strain evidence="10 11">DW002</strain>
    </source>
</reference>
<evidence type="ECO:0000256" key="1">
    <source>
        <dbReference type="ARBA" id="ARBA00000085"/>
    </source>
</evidence>
<keyword evidence="7" id="KW-0812">Transmembrane</keyword>
<evidence type="ECO:0000256" key="3">
    <source>
        <dbReference type="ARBA" id="ARBA00022553"/>
    </source>
</evidence>
<name>A0ABT5VTJ9_9BACT</name>
<accession>A0ABT5VTJ9</accession>
<keyword evidence="11" id="KW-1185">Reference proteome</keyword>
<keyword evidence="7" id="KW-1133">Transmembrane helix</keyword>
<dbReference type="PANTHER" id="PTHR43047">
    <property type="entry name" value="TWO-COMPONENT HISTIDINE PROTEIN KINASE"/>
    <property type="match status" value="1"/>
</dbReference>
<dbReference type="GO" id="GO:0005524">
    <property type="term" value="F:ATP binding"/>
    <property type="evidence" value="ECO:0007669"/>
    <property type="project" value="UniProtKB-KW"/>
</dbReference>
<dbReference type="InterPro" id="IPR001789">
    <property type="entry name" value="Sig_transdc_resp-reg_receiver"/>
</dbReference>
<dbReference type="InterPro" id="IPR003594">
    <property type="entry name" value="HATPase_dom"/>
</dbReference>
<evidence type="ECO:0000256" key="2">
    <source>
        <dbReference type="ARBA" id="ARBA00012438"/>
    </source>
</evidence>
<keyword evidence="4" id="KW-0808">Transferase</keyword>
<dbReference type="InterPro" id="IPR011006">
    <property type="entry name" value="CheY-like_superfamily"/>
</dbReference>
<dbReference type="Gene3D" id="3.30.565.10">
    <property type="entry name" value="Histidine kinase-like ATPase, C-terminal domain"/>
    <property type="match status" value="1"/>
</dbReference>
<dbReference type="EC" id="2.7.13.3" evidence="2"/>
<dbReference type="Gene3D" id="1.10.287.130">
    <property type="match status" value="1"/>
</dbReference>
<dbReference type="InterPro" id="IPR003661">
    <property type="entry name" value="HisK_dim/P_dom"/>
</dbReference>
<dbReference type="Pfam" id="PF00072">
    <property type="entry name" value="Response_reg"/>
    <property type="match status" value="1"/>
</dbReference>
<dbReference type="SMART" id="SM00388">
    <property type="entry name" value="HisKA"/>
    <property type="match status" value="1"/>
</dbReference>
<evidence type="ECO:0000259" key="9">
    <source>
        <dbReference type="PROSITE" id="PS50110"/>
    </source>
</evidence>
<keyword evidence="10" id="KW-0547">Nucleotide-binding</keyword>
<feature type="domain" description="Histidine kinase" evidence="8">
    <location>
        <begin position="296"/>
        <end position="514"/>
    </location>
</feature>
<keyword evidence="5" id="KW-0418">Kinase</keyword>
<feature type="modified residue" description="4-aspartylphosphate" evidence="6">
    <location>
        <position position="587"/>
    </location>
</feature>
<evidence type="ECO:0000313" key="10">
    <source>
        <dbReference type="EMBL" id="MDE5418745.1"/>
    </source>
</evidence>
<keyword evidence="7" id="KW-0472">Membrane</keyword>
<comment type="caution">
    <text evidence="10">The sequence shown here is derived from an EMBL/GenBank/DDBJ whole genome shotgun (WGS) entry which is preliminary data.</text>
</comment>
<dbReference type="Pfam" id="PF00512">
    <property type="entry name" value="HisKA"/>
    <property type="match status" value="1"/>
</dbReference>
<dbReference type="CDD" id="cd17546">
    <property type="entry name" value="REC_hyHK_CKI1_RcsC-like"/>
    <property type="match status" value="1"/>
</dbReference>
<feature type="transmembrane region" description="Helical" evidence="7">
    <location>
        <begin position="12"/>
        <end position="32"/>
    </location>
</feature>
<dbReference type="Proteomes" id="UP001528920">
    <property type="component" value="Unassembled WGS sequence"/>
</dbReference>
<dbReference type="SMART" id="SM00448">
    <property type="entry name" value="REC"/>
    <property type="match status" value="1"/>
</dbReference>
<evidence type="ECO:0000256" key="5">
    <source>
        <dbReference type="ARBA" id="ARBA00022777"/>
    </source>
</evidence>
<proteinExistence type="predicted"/>
<dbReference type="SMART" id="SM00387">
    <property type="entry name" value="HATPase_c"/>
    <property type="match status" value="1"/>
</dbReference>
<dbReference type="PROSITE" id="PS50109">
    <property type="entry name" value="HIS_KIN"/>
    <property type="match status" value="1"/>
</dbReference>